<gene>
    <name evidence="2" type="ORF">PGLA2088_LOCUS27438</name>
</gene>
<feature type="region of interest" description="Disordered" evidence="1">
    <location>
        <begin position="265"/>
        <end position="311"/>
    </location>
</feature>
<organism evidence="2 3">
    <name type="scientific">Polarella glacialis</name>
    <name type="common">Dinoflagellate</name>
    <dbReference type="NCBI Taxonomy" id="89957"/>
    <lineage>
        <taxon>Eukaryota</taxon>
        <taxon>Sar</taxon>
        <taxon>Alveolata</taxon>
        <taxon>Dinophyceae</taxon>
        <taxon>Suessiales</taxon>
        <taxon>Suessiaceae</taxon>
        <taxon>Polarella</taxon>
    </lineage>
</organism>
<feature type="region of interest" description="Disordered" evidence="1">
    <location>
        <begin position="1"/>
        <end position="40"/>
    </location>
</feature>
<reference evidence="2" key="1">
    <citation type="submission" date="2021-02" db="EMBL/GenBank/DDBJ databases">
        <authorList>
            <person name="Dougan E. K."/>
            <person name="Rhodes N."/>
            <person name="Thang M."/>
            <person name="Chan C."/>
        </authorList>
    </citation>
    <scope>NUCLEOTIDE SEQUENCE</scope>
</reference>
<name>A0A813K076_POLGL</name>
<evidence type="ECO:0000256" key="1">
    <source>
        <dbReference type="SAM" id="MobiDB-lite"/>
    </source>
</evidence>
<dbReference type="EMBL" id="CAJNNW010027452">
    <property type="protein sequence ID" value="CAE8691496.1"/>
    <property type="molecule type" value="Genomic_DNA"/>
</dbReference>
<feature type="non-terminal residue" evidence="2">
    <location>
        <position position="311"/>
    </location>
</feature>
<protein>
    <submittedName>
        <fullName evidence="2">Uncharacterized protein</fullName>
    </submittedName>
</protein>
<accession>A0A813K076</accession>
<feature type="compositionally biased region" description="Basic residues" evidence="1">
    <location>
        <begin position="286"/>
        <end position="311"/>
    </location>
</feature>
<comment type="caution">
    <text evidence="2">The sequence shown here is derived from an EMBL/GenBank/DDBJ whole genome shotgun (WGS) entry which is preliminary data.</text>
</comment>
<sequence>MAKADRARPRAAPAKAVTGPKERAQHRKGAHGALAGAAKPDVPVATSKMISLRALDSWVQCGMAAIPSAATSTASDDILEEQDDVSNASTPSPHGMRKRFERSAIYDAPAPKLPPVMAKLYNTPKEVQDNFCHSFQSIMPRKASTASARMHGFSGGGVSKPTATAPLRSGTIPGRNLRVWPTYTSPLLPSLAKNCSSRNGPSWDQGTASRPRANLEAQAHAGSLWRESQRDFALAGQLQMLASSLLRISAKPSLAGRFLQHDLPAIPLPEEGESESDNEVPPPPSRRTRCRRLARSYKKPHGGGKRAAKDK</sequence>
<evidence type="ECO:0000313" key="3">
    <source>
        <dbReference type="Proteomes" id="UP000626109"/>
    </source>
</evidence>
<evidence type="ECO:0000313" key="2">
    <source>
        <dbReference type="EMBL" id="CAE8691496.1"/>
    </source>
</evidence>
<proteinExistence type="predicted"/>
<dbReference type="AlphaFoldDB" id="A0A813K076"/>
<dbReference type="Proteomes" id="UP000626109">
    <property type="component" value="Unassembled WGS sequence"/>
</dbReference>